<dbReference type="AlphaFoldDB" id="A0A0G0GMR2"/>
<evidence type="ECO:0000256" key="1">
    <source>
        <dbReference type="SAM" id="Phobius"/>
    </source>
</evidence>
<feature type="transmembrane region" description="Helical" evidence="1">
    <location>
        <begin position="7"/>
        <end position="27"/>
    </location>
</feature>
<sequence>MTNKAKGILFLVGPIVLLAVILMGYAISSFVMAQSYRQEILQTTNSTTTFGLNNPNELGLAKHDLRTTTASIIRVSLGFLGIIAVLLIFVGIPLGIYFLSKKDLTENNLSALQNDDKYKNLTPEQITYIHKFSWGAFIASGIWPWGNKLYLWGILAFIPLIGIYVWIRLAIEGRKLAWEQGGWTNFEQFKNRQKIMAWIILAIIILAFLGNLS</sequence>
<keyword evidence="1" id="KW-1133">Transmembrane helix</keyword>
<evidence type="ECO:0000313" key="2">
    <source>
        <dbReference type="EMBL" id="KKQ27445.1"/>
    </source>
</evidence>
<dbReference type="EMBL" id="LBSX01000009">
    <property type="protein sequence ID" value="KKQ27445.1"/>
    <property type="molecule type" value="Genomic_DNA"/>
</dbReference>
<feature type="transmembrane region" description="Helical" evidence="1">
    <location>
        <begin position="149"/>
        <end position="167"/>
    </location>
</feature>
<evidence type="ECO:0000313" key="3">
    <source>
        <dbReference type="Proteomes" id="UP000034849"/>
    </source>
</evidence>
<dbReference type="Proteomes" id="UP000034849">
    <property type="component" value="Unassembled WGS sequence"/>
</dbReference>
<gene>
    <name evidence="2" type="ORF">US42_C0009G0035</name>
</gene>
<comment type="caution">
    <text evidence="2">The sequence shown here is derived from an EMBL/GenBank/DDBJ whole genome shotgun (WGS) entry which is preliminary data.</text>
</comment>
<protein>
    <submittedName>
        <fullName evidence="2">Uncharacterized protein</fullName>
    </submittedName>
</protein>
<name>A0A0G0GMR2_9BACT</name>
<accession>A0A0G0GMR2</accession>
<feature type="transmembrane region" description="Helical" evidence="1">
    <location>
        <begin position="72"/>
        <end position="99"/>
    </location>
</feature>
<feature type="transmembrane region" description="Helical" evidence="1">
    <location>
        <begin position="195"/>
        <end position="212"/>
    </location>
</feature>
<proteinExistence type="predicted"/>
<reference evidence="2 3" key="1">
    <citation type="journal article" date="2015" name="Nature">
        <title>rRNA introns, odd ribosomes, and small enigmatic genomes across a large radiation of phyla.</title>
        <authorList>
            <person name="Brown C.T."/>
            <person name="Hug L.A."/>
            <person name="Thomas B.C."/>
            <person name="Sharon I."/>
            <person name="Castelle C.J."/>
            <person name="Singh A."/>
            <person name="Wilkins M.J."/>
            <person name="Williams K.H."/>
            <person name="Banfield J.F."/>
        </authorList>
    </citation>
    <scope>NUCLEOTIDE SEQUENCE [LARGE SCALE GENOMIC DNA]</scope>
</reference>
<keyword evidence="1" id="KW-0812">Transmembrane</keyword>
<dbReference type="STRING" id="1619046.US42_C0009G0035"/>
<keyword evidence="1" id="KW-0472">Membrane</keyword>
<organism evidence="2 3">
    <name type="scientific">Candidatus Magasanikbacteria bacterium GW2011_GWC2_37_14</name>
    <dbReference type="NCBI Taxonomy" id="1619046"/>
    <lineage>
        <taxon>Bacteria</taxon>
        <taxon>Candidatus Magasanikiibacteriota</taxon>
    </lineage>
</organism>